<evidence type="ECO:0000313" key="11">
    <source>
        <dbReference type="Proteomes" id="UP000237947"/>
    </source>
</evidence>
<dbReference type="CDD" id="cd00854">
    <property type="entry name" value="NagA"/>
    <property type="match status" value="1"/>
</dbReference>
<protein>
    <submittedName>
        <fullName evidence="10">N-acetylglucosamine-6-phosphate deacetylase</fullName>
    </submittedName>
</protein>
<dbReference type="GO" id="GO:0046872">
    <property type="term" value="F:metal ion binding"/>
    <property type="evidence" value="ECO:0007669"/>
    <property type="project" value="UniProtKB-KW"/>
</dbReference>
<dbReference type="SUPFAM" id="SSF51338">
    <property type="entry name" value="Composite domain of metallo-dependent hydrolases"/>
    <property type="match status" value="1"/>
</dbReference>
<dbReference type="SUPFAM" id="SSF51556">
    <property type="entry name" value="Metallo-dependent hydrolases"/>
    <property type="match status" value="1"/>
</dbReference>
<keyword evidence="2 8" id="KW-0479">Metal-binding</keyword>
<feature type="domain" description="Amidohydrolase-related" evidence="9">
    <location>
        <begin position="58"/>
        <end position="377"/>
    </location>
</feature>
<dbReference type="GO" id="GO:0006046">
    <property type="term" value="P:N-acetylglucosamine catabolic process"/>
    <property type="evidence" value="ECO:0007669"/>
    <property type="project" value="TreeGrafter"/>
</dbReference>
<dbReference type="KEGG" id="fsa:C5Q98_01930"/>
<evidence type="ECO:0000256" key="2">
    <source>
        <dbReference type="ARBA" id="ARBA00022723"/>
    </source>
</evidence>
<sequence length="381" mass="41751">MNYMEEQMLLINAKIYDEDFILRPYDVRVKDGKFSEIAIRGTLTAEPNETVLDLSGKILAPGLIDQHTHGALSRDTMDADSESIEIISRHLAAHGITSFLPTTMTMGNEHINAVFDNQPETTSGAEVLGYHMEGPFINVEKKGAQNPEYVRGGTMEEMNEFLSKANVLLIDIAPEVNNNQEFIKELSDKVICQVGHCMATYEDTLEAMKNGARGLCHGFNAMPGIHHRNPGPLMASLELGNYTEIIADGLHINPAVVYAAYKMFGPERMILISDALKTTGNPDGEYMFGGQPIVVTDGVARVKATGDIAGGSSNVWQEVRNCVSWGIPQADALRMGSLTPATYLGVADRKGSISLGKDADFVITDSELEIYDVYLKGRRFE</sequence>
<dbReference type="Proteomes" id="UP000237947">
    <property type="component" value="Chromosome"/>
</dbReference>
<dbReference type="GO" id="GO:0008448">
    <property type="term" value="F:N-acetylglucosamine-6-phosphate deacetylase activity"/>
    <property type="evidence" value="ECO:0007669"/>
    <property type="project" value="InterPro"/>
</dbReference>
<feature type="binding site" evidence="8">
    <location>
        <position position="217"/>
    </location>
    <ligand>
        <name>Zn(2+)</name>
        <dbReference type="ChEBI" id="CHEBI:29105"/>
    </ligand>
</feature>
<dbReference type="Pfam" id="PF01979">
    <property type="entry name" value="Amidohydro_1"/>
    <property type="match status" value="1"/>
</dbReference>
<evidence type="ECO:0000256" key="5">
    <source>
        <dbReference type="PIRNR" id="PIRNR038994"/>
    </source>
</evidence>
<feature type="active site" description="Proton donor/acceptor" evidence="6">
    <location>
        <position position="274"/>
    </location>
</feature>
<gene>
    <name evidence="10" type="primary">nagA</name>
    <name evidence="10" type="ORF">C5Q98_01930</name>
</gene>
<accession>A0A2S0KM04</accession>
<evidence type="ECO:0000256" key="7">
    <source>
        <dbReference type="PIRSR" id="PIRSR038994-2"/>
    </source>
</evidence>
<comment type="similarity">
    <text evidence="1 5">Belongs to the metallo-dependent hydrolases superfamily. NagA family.</text>
</comment>
<organism evidence="10 11">
    <name type="scientific">Fastidiosipila sanguinis</name>
    <dbReference type="NCBI Taxonomy" id="236753"/>
    <lineage>
        <taxon>Bacteria</taxon>
        <taxon>Bacillati</taxon>
        <taxon>Bacillota</taxon>
        <taxon>Clostridia</taxon>
        <taxon>Eubacteriales</taxon>
        <taxon>Oscillospiraceae</taxon>
        <taxon>Fastidiosipila</taxon>
    </lineage>
</organism>
<dbReference type="AlphaFoldDB" id="A0A2S0KM04"/>
<evidence type="ECO:0000256" key="1">
    <source>
        <dbReference type="ARBA" id="ARBA00010716"/>
    </source>
</evidence>
<proteinExistence type="inferred from homology"/>
<evidence type="ECO:0000256" key="3">
    <source>
        <dbReference type="ARBA" id="ARBA00022801"/>
    </source>
</evidence>
<dbReference type="Gene3D" id="2.30.40.10">
    <property type="entry name" value="Urease, subunit C, domain 1"/>
    <property type="match status" value="1"/>
</dbReference>
<keyword evidence="11" id="KW-1185">Reference proteome</keyword>
<dbReference type="InterPro" id="IPR032466">
    <property type="entry name" value="Metal_Hydrolase"/>
</dbReference>
<dbReference type="EMBL" id="CP027226">
    <property type="protein sequence ID" value="AVM42065.1"/>
    <property type="molecule type" value="Genomic_DNA"/>
</dbReference>
<evidence type="ECO:0000256" key="4">
    <source>
        <dbReference type="ARBA" id="ARBA00023277"/>
    </source>
</evidence>
<feature type="binding site" evidence="7">
    <location>
        <begin position="220"/>
        <end position="221"/>
    </location>
    <ligand>
        <name>substrate</name>
    </ligand>
</feature>
<dbReference type="PANTHER" id="PTHR11113:SF14">
    <property type="entry name" value="N-ACETYLGLUCOSAMINE-6-PHOSPHATE DEACETYLASE"/>
    <property type="match status" value="1"/>
</dbReference>
<dbReference type="Gene3D" id="3.20.20.140">
    <property type="entry name" value="Metal-dependent hydrolases"/>
    <property type="match status" value="1"/>
</dbReference>
<keyword evidence="3 5" id="KW-0378">Hydrolase</keyword>
<keyword evidence="4 5" id="KW-0119">Carbohydrate metabolism</keyword>
<feature type="binding site" evidence="7">
    <location>
        <begin position="308"/>
        <end position="310"/>
    </location>
    <ligand>
        <name>substrate</name>
    </ligand>
</feature>
<dbReference type="PIRSF" id="PIRSF038994">
    <property type="entry name" value="NagA"/>
    <property type="match status" value="1"/>
</dbReference>
<feature type="binding site" evidence="7">
    <location>
        <position position="251"/>
    </location>
    <ligand>
        <name>substrate</name>
    </ligand>
</feature>
<feature type="binding site" evidence="8">
    <location>
        <position position="196"/>
    </location>
    <ligand>
        <name>Zn(2+)</name>
        <dbReference type="ChEBI" id="CHEBI:29105"/>
    </ligand>
</feature>
<name>A0A2S0KM04_9FIRM</name>
<feature type="binding site" evidence="8">
    <location>
        <position position="133"/>
    </location>
    <ligand>
        <name>Zn(2+)</name>
        <dbReference type="ChEBI" id="CHEBI:29105"/>
    </ligand>
</feature>
<evidence type="ECO:0000256" key="6">
    <source>
        <dbReference type="PIRSR" id="PIRSR038994-1"/>
    </source>
</evidence>
<feature type="binding site" evidence="7">
    <location>
        <position position="144"/>
    </location>
    <ligand>
        <name>substrate</name>
    </ligand>
</feature>
<dbReference type="InterPro" id="IPR011059">
    <property type="entry name" value="Metal-dep_hydrolase_composite"/>
</dbReference>
<reference evidence="11" key="1">
    <citation type="submission" date="2018-02" db="EMBL/GenBank/DDBJ databases">
        <authorList>
            <person name="Holder M.E."/>
            <person name="Ajami N.J."/>
            <person name="Petrosino J.F."/>
        </authorList>
    </citation>
    <scope>NUCLEOTIDE SEQUENCE [LARGE SCALE GENOMIC DNA]</scope>
    <source>
        <strain evidence="11">CCUG 47711</strain>
    </source>
</reference>
<dbReference type="InterPro" id="IPR006680">
    <property type="entry name" value="Amidohydro-rel"/>
</dbReference>
<dbReference type="PANTHER" id="PTHR11113">
    <property type="entry name" value="N-ACETYLGLUCOSAMINE-6-PHOSPHATE DEACETYLASE"/>
    <property type="match status" value="1"/>
</dbReference>
<evidence type="ECO:0000256" key="8">
    <source>
        <dbReference type="PIRSR" id="PIRSR038994-3"/>
    </source>
</evidence>
<comment type="cofactor">
    <cofactor evidence="8">
        <name>a divalent metal cation</name>
        <dbReference type="ChEBI" id="CHEBI:60240"/>
    </cofactor>
    <text evidence="8">Binds 1 divalent metal cation per subunit.</text>
</comment>
<dbReference type="InterPro" id="IPR003764">
    <property type="entry name" value="GlcNAc_6-P_deAcase"/>
</dbReference>
<evidence type="ECO:0000259" key="9">
    <source>
        <dbReference type="Pfam" id="PF01979"/>
    </source>
</evidence>
<evidence type="ECO:0000313" key="10">
    <source>
        <dbReference type="EMBL" id="AVM42065.1"/>
    </source>
</evidence>
<dbReference type="NCBIfam" id="TIGR00221">
    <property type="entry name" value="nagA"/>
    <property type="match status" value="1"/>
</dbReference>
<feature type="binding site" evidence="7">
    <location>
        <position position="228"/>
    </location>
    <ligand>
        <name>substrate</name>
    </ligand>
</feature>